<dbReference type="WBParaSite" id="PSAMB.scaffold601size46076.g7357.t1">
    <property type="protein sequence ID" value="PSAMB.scaffold601size46076.g7357.t1"/>
    <property type="gene ID" value="PSAMB.scaffold601size46076.g7357"/>
</dbReference>
<proteinExistence type="predicted"/>
<feature type="transmembrane region" description="Helical" evidence="1">
    <location>
        <begin position="133"/>
        <end position="155"/>
    </location>
</feature>
<accession>A0A914X242</accession>
<reference evidence="3" key="1">
    <citation type="submission" date="2022-11" db="UniProtKB">
        <authorList>
            <consortium name="WormBaseParasite"/>
        </authorList>
    </citation>
    <scope>IDENTIFICATION</scope>
</reference>
<evidence type="ECO:0000256" key="1">
    <source>
        <dbReference type="SAM" id="Phobius"/>
    </source>
</evidence>
<dbReference type="Proteomes" id="UP000887566">
    <property type="component" value="Unplaced"/>
</dbReference>
<dbReference type="AlphaFoldDB" id="A0A914X242"/>
<keyword evidence="2" id="KW-1185">Reference proteome</keyword>
<organism evidence="2 3">
    <name type="scientific">Plectus sambesii</name>
    <dbReference type="NCBI Taxonomy" id="2011161"/>
    <lineage>
        <taxon>Eukaryota</taxon>
        <taxon>Metazoa</taxon>
        <taxon>Ecdysozoa</taxon>
        <taxon>Nematoda</taxon>
        <taxon>Chromadorea</taxon>
        <taxon>Plectida</taxon>
        <taxon>Plectina</taxon>
        <taxon>Plectoidea</taxon>
        <taxon>Plectidae</taxon>
        <taxon>Plectus</taxon>
    </lineage>
</organism>
<name>A0A914X242_9BILA</name>
<keyword evidence="1" id="KW-1133">Transmembrane helix</keyword>
<keyword evidence="1" id="KW-0472">Membrane</keyword>
<sequence length="191" mass="20799">MDVDTLNMIIVWCVIAVTAIALLLALMYFVKDKLCGRGDYDPVKKTSSIPPPPRNTPAQQSVISRQHQAAVYQPGQKTHDVDGLAFIDDKGAPAVVSATVMTSKSIRRSGSVEVGRLVCANVVVAMDMYAMNYIIIVCTVCVFVCALLLGLAHYLCFGRLLAEQLDKKTQRHTRIIGAPAELEPIALQDNP</sequence>
<evidence type="ECO:0000313" key="2">
    <source>
        <dbReference type="Proteomes" id="UP000887566"/>
    </source>
</evidence>
<evidence type="ECO:0000313" key="3">
    <source>
        <dbReference type="WBParaSite" id="PSAMB.scaffold601size46076.g7357.t1"/>
    </source>
</evidence>
<keyword evidence="1" id="KW-0812">Transmembrane</keyword>
<protein>
    <submittedName>
        <fullName evidence="3">Uncharacterized protein</fullName>
    </submittedName>
</protein>
<feature type="transmembrane region" description="Helical" evidence="1">
    <location>
        <begin position="6"/>
        <end position="30"/>
    </location>
</feature>